<evidence type="ECO:0000313" key="2">
    <source>
        <dbReference type="Proteomes" id="UP000260665"/>
    </source>
</evidence>
<proteinExistence type="predicted"/>
<dbReference type="AlphaFoldDB" id="A0A3E1RCM6"/>
<comment type="caution">
    <text evidence="1">The sequence shown here is derived from an EMBL/GenBank/DDBJ whole genome shotgun (WGS) entry which is preliminary data.</text>
</comment>
<name>A0A3E1RCM6_9BURK</name>
<organism evidence="1 2">
    <name type="scientific">Rhodoferax lacus</name>
    <dbReference type="NCBI Taxonomy" id="2184758"/>
    <lineage>
        <taxon>Bacteria</taxon>
        <taxon>Pseudomonadati</taxon>
        <taxon>Pseudomonadota</taxon>
        <taxon>Betaproteobacteria</taxon>
        <taxon>Burkholderiales</taxon>
        <taxon>Comamonadaceae</taxon>
        <taxon>Rhodoferax</taxon>
    </lineage>
</organism>
<keyword evidence="2" id="KW-1185">Reference proteome</keyword>
<evidence type="ECO:0000313" key="1">
    <source>
        <dbReference type="EMBL" id="RFO96981.1"/>
    </source>
</evidence>
<gene>
    <name evidence="1" type="ORF">DIC66_10850</name>
</gene>
<dbReference type="OrthoDB" id="8908743at2"/>
<sequence length="76" mass="8471">MLSQRTLRWLKAYLPGNKPPSPEQRARDLVAAIDAGGLPLNPARVNDIARQLGLEVSTRAPMPETIERIRQALQRS</sequence>
<protein>
    <submittedName>
        <fullName evidence="1">Uncharacterized protein</fullName>
    </submittedName>
</protein>
<dbReference type="EMBL" id="QFZK01000005">
    <property type="protein sequence ID" value="RFO96981.1"/>
    <property type="molecule type" value="Genomic_DNA"/>
</dbReference>
<accession>A0A3E1RCM6</accession>
<reference evidence="1 2" key="1">
    <citation type="submission" date="2018-05" db="EMBL/GenBank/DDBJ databases">
        <title>Rhodoferax soyangensis sp.nov., isolated from an oligotrophic freshwater lake.</title>
        <authorList>
            <person name="Park M."/>
        </authorList>
    </citation>
    <scope>NUCLEOTIDE SEQUENCE [LARGE SCALE GENOMIC DNA]</scope>
    <source>
        <strain evidence="1 2">IMCC26218</strain>
    </source>
</reference>
<dbReference type="RefSeq" id="WP_117177007.1">
    <property type="nucleotide sequence ID" value="NZ_QFZK01000005.1"/>
</dbReference>
<dbReference type="Proteomes" id="UP000260665">
    <property type="component" value="Unassembled WGS sequence"/>
</dbReference>